<comment type="caution">
    <text evidence="2">The sequence shown here is derived from an EMBL/GenBank/DDBJ whole genome shotgun (WGS) entry which is preliminary data.</text>
</comment>
<feature type="compositionally biased region" description="Basic and acidic residues" evidence="1">
    <location>
        <begin position="104"/>
        <end position="120"/>
    </location>
</feature>
<sequence length="151" mass="16635">MRSETVVFGKSSNTGVIGLRDQSTCLRNENNIGVCINETKLTALELQQVHSVNETSISAKLLSIHSESYRVERKTETENENSGEGYNDHVGPVVMSKMSGSGCRFEKPTPRNSKAEDKKCNNKRSPISRDIVEIDGHFGYDKGDGPSEEKG</sequence>
<feature type="region of interest" description="Disordered" evidence="1">
    <location>
        <begin position="70"/>
        <end position="151"/>
    </location>
</feature>
<proteinExistence type="predicted"/>
<name>A0AAV3S128_LITER</name>
<organism evidence="2 3">
    <name type="scientific">Lithospermum erythrorhizon</name>
    <name type="common">Purple gromwell</name>
    <name type="synonym">Lithospermum officinale var. erythrorhizon</name>
    <dbReference type="NCBI Taxonomy" id="34254"/>
    <lineage>
        <taxon>Eukaryota</taxon>
        <taxon>Viridiplantae</taxon>
        <taxon>Streptophyta</taxon>
        <taxon>Embryophyta</taxon>
        <taxon>Tracheophyta</taxon>
        <taxon>Spermatophyta</taxon>
        <taxon>Magnoliopsida</taxon>
        <taxon>eudicotyledons</taxon>
        <taxon>Gunneridae</taxon>
        <taxon>Pentapetalae</taxon>
        <taxon>asterids</taxon>
        <taxon>lamiids</taxon>
        <taxon>Boraginales</taxon>
        <taxon>Boraginaceae</taxon>
        <taxon>Boraginoideae</taxon>
        <taxon>Lithospermeae</taxon>
        <taxon>Lithospermum</taxon>
    </lineage>
</organism>
<feature type="compositionally biased region" description="Basic and acidic residues" evidence="1">
    <location>
        <begin position="130"/>
        <end position="151"/>
    </location>
</feature>
<keyword evidence="3" id="KW-1185">Reference proteome</keyword>
<accession>A0AAV3S128</accession>
<reference evidence="2 3" key="1">
    <citation type="submission" date="2024-01" db="EMBL/GenBank/DDBJ databases">
        <title>The complete chloroplast genome sequence of Lithospermum erythrorhizon: insights into the phylogenetic relationship among Boraginaceae species and the maternal lineages of purple gromwells.</title>
        <authorList>
            <person name="Okada T."/>
            <person name="Watanabe K."/>
        </authorList>
    </citation>
    <scope>NUCLEOTIDE SEQUENCE [LARGE SCALE GENOMIC DNA]</scope>
</reference>
<gene>
    <name evidence="2" type="ORF">LIER_33124</name>
</gene>
<evidence type="ECO:0000313" key="2">
    <source>
        <dbReference type="EMBL" id="GAA0185836.1"/>
    </source>
</evidence>
<dbReference type="EMBL" id="BAABME010013121">
    <property type="protein sequence ID" value="GAA0185836.1"/>
    <property type="molecule type" value="Genomic_DNA"/>
</dbReference>
<protein>
    <submittedName>
        <fullName evidence="2">Uncharacterized protein</fullName>
    </submittedName>
</protein>
<dbReference type="AlphaFoldDB" id="A0AAV3S128"/>
<evidence type="ECO:0000313" key="3">
    <source>
        <dbReference type="Proteomes" id="UP001454036"/>
    </source>
</evidence>
<evidence type="ECO:0000256" key="1">
    <source>
        <dbReference type="SAM" id="MobiDB-lite"/>
    </source>
</evidence>
<dbReference type="Proteomes" id="UP001454036">
    <property type="component" value="Unassembled WGS sequence"/>
</dbReference>